<evidence type="ECO:0000313" key="2">
    <source>
        <dbReference type="EMBL" id="AMY09014.1"/>
    </source>
</evidence>
<evidence type="ECO:0008006" key="4">
    <source>
        <dbReference type="Google" id="ProtNLM"/>
    </source>
</evidence>
<organism evidence="2 3">
    <name type="scientific">Luteitalea pratensis</name>
    <dbReference type="NCBI Taxonomy" id="1855912"/>
    <lineage>
        <taxon>Bacteria</taxon>
        <taxon>Pseudomonadati</taxon>
        <taxon>Acidobacteriota</taxon>
        <taxon>Vicinamibacteria</taxon>
        <taxon>Vicinamibacterales</taxon>
        <taxon>Vicinamibacteraceae</taxon>
        <taxon>Luteitalea</taxon>
    </lineage>
</organism>
<evidence type="ECO:0000313" key="3">
    <source>
        <dbReference type="Proteomes" id="UP000076079"/>
    </source>
</evidence>
<dbReference type="KEGG" id="abac:LuPra_02223"/>
<reference evidence="2 3" key="1">
    <citation type="journal article" date="2016" name="Genome Announc.">
        <title>First Complete Genome Sequence of a Subdivision 6 Acidobacterium Strain.</title>
        <authorList>
            <person name="Huang S."/>
            <person name="Vieira S."/>
            <person name="Bunk B."/>
            <person name="Riedel T."/>
            <person name="Sproer C."/>
            <person name="Overmann J."/>
        </authorList>
    </citation>
    <scope>NUCLEOTIDE SEQUENCE [LARGE SCALE GENOMIC DNA]</scope>
    <source>
        <strain evidence="3">DSM 100886 HEG_-6_39</strain>
    </source>
</reference>
<dbReference type="Pfam" id="PF11453">
    <property type="entry name" value="DUF2950"/>
    <property type="match status" value="1"/>
</dbReference>
<sequence length="312" mass="32903" precursor="true">MSIMTSRFLRSVAVAAGLMLPAIAAAQPPRVFQTPEEAVTALRTAARAKDIQPLLALLGARGRDLASSSDAATARQHRAVFLVAMREGWKLADVSADRKELVVGREEWPFPVPLVKTAKGWVFDAAAGKEEVITRRIGRNELAAIQIVKTYVAAQRAYAKRGHDAIPAGAYARRLASTAGTEDGLYWPVKSGEPHSPLGPLVAEAAAEGRTLGAGGQPTPFHGYYFRILEKQGAGAQGGARSYVVGGAMTGGFALVAWPAAYGNTGVMTFIVGPDGTTYEHDLGANTASAVKAITAFNPDNTWHNVVAAEQP</sequence>
<accession>A0A143PML5</accession>
<protein>
    <recommendedName>
        <fullName evidence="4">DUF2950 domain-containing protein</fullName>
    </recommendedName>
</protein>
<dbReference type="EMBL" id="CP015136">
    <property type="protein sequence ID" value="AMY09014.1"/>
    <property type="molecule type" value="Genomic_DNA"/>
</dbReference>
<gene>
    <name evidence="2" type="ORF">LuPra_02223</name>
</gene>
<proteinExistence type="predicted"/>
<name>A0A143PML5_LUTPR</name>
<reference evidence="3" key="2">
    <citation type="submission" date="2016-04" db="EMBL/GenBank/DDBJ databases">
        <title>First Complete Genome Sequence of a Subdivision 6 Acidobacterium.</title>
        <authorList>
            <person name="Huang S."/>
            <person name="Vieira S."/>
            <person name="Bunk B."/>
            <person name="Riedel T."/>
            <person name="Sproeer C."/>
            <person name="Overmann J."/>
        </authorList>
    </citation>
    <scope>NUCLEOTIDE SEQUENCE [LARGE SCALE GENOMIC DNA]</scope>
    <source>
        <strain evidence="3">DSM 100886 HEG_-6_39</strain>
    </source>
</reference>
<feature type="signal peptide" evidence="1">
    <location>
        <begin position="1"/>
        <end position="26"/>
    </location>
</feature>
<dbReference type="PATRIC" id="fig|1813736.3.peg.2332"/>
<evidence type="ECO:0000256" key="1">
    <source>
        <dbReference type="SAM" id="SignalP"/>
    </source>
</evidence>
<dbReference type="Proteomes" id="UP000076079">
    <property type="component" value="Chromosome"/>
</dbReference>
<keyword evidence="1" id="KW-0732">Signal</keyword>
<feature type="chain" id="PRO_5007511677" description="DUF2950 domain-containing protein" evidence="1">
    <location>
        <begin position="27"/>
        <end position="312"/>
    </location>
</feature>
<dbReference type="AlphaFoldDB" id="A0A143PML5"/>
<dbReference type="InterPro" id="IPR021556">
    <property type="entry name" value="DUF2950"/>
</dbReference>
<dbReference type="STRING" id="1855912.LuPra_02223"/>
<keyword evidence="3" id="KW-1185">Reference proteome</keyword>